<feature type="compositionally biased region" description="Low complexity" evidence="1">
    <location>
        <begin position="834"/>
        <end position="845"/>
    </location>
</feature>
<feature type="region of interest" description="Disordered" evidence="1">
    <location>
        <begin position="154"/>
        <end position="221"/>
    </location>
</feature>
<accession>A0A9P6L9V1</accession>
<protein>
    <recommendedName>
        <fullName evidence="4">SAP domain-containing protein</fullName>
    </recommendedName>
</protein>
<evidence type="ECO:0000256" key="1">
    <source>
        <dbReference type="SAM" id="MobiDB-lite"/>
    </source>
</evidence>
<gene>
    <name evidence="2" type="ORF">BJ322DRAFT_1048601</name>
</gene>
<evidence type="ECO:0000313" key="2">
    <source>
        <dbReference type="EMBL" id="KAF9788377.1"/>
    </source>
</evidence>
<feature type="region of interest" description="Disordered" evidence="1">
    <location>
        <begin position="105"/>
        <end position="138"/>
    </location>
</feature>
<proteinExistence type="predicted"/>
<keyword evidence="3" id="KW-1185">Reference proteome</keyword>
<feature type="compositionally biased region" description="Polar residues" evidence="1">
    <location>
        <begin position="108"/>
        <end position="138"/>
    </location>
</feature>
<feature type="compositionally biased region" description="Acidic residues" evidence="1">
    <location>
        <begin position="492"/>
        <end position="501"/>
    </location>
</feature>
<feature type="region of interest" description="Disordered" evidence="1">
    <location>
        <begin position="463"/>
        <end position="783"/>
    </location>
</feature>
<dbReference type="AlphaFoldDB" id="A0A9P6L9V1"/>
<sequence>MSTSTTTTQILFNSPALHSLKREQLLKLCKIHDIKATGKTGDLIERLKQHAATLPQDTPLNVAVRSEDDSDSMSVDESPQRLYRHSAISRPSEAWEVVMDDIQEDPETSSQNTLNSLRTVNSNNTGEFGTANSKSGVGSSLRAFASSLGLKRALQSTSTNSEPQVAPPNTQDSLTANAIPYKSIPESSPPKHDPFVLNDRQGDNVGAPLPGNPSLPGRLAPTNARMSMTVAPTNTTIRLVTTPFASTSAIIDTPPKLKPFQTSFDIILGSPQSTAPRWPASPRNTASIYPPIPHDLLSPAKPAEKAAPQDSLILTPQEPDIFSPVPGEKAPTDPFSKTPSRPEPFLFGSPLPKNRLSNQDFGKAASSVLDEMNRRLGLTGGDKLGVSLLENRGKLKIDPVAVTSGLKSDPFGFNKAHGEAFAKMDSIATHYAAKRSANQTKSTSSLSSATEDVLPVTKRKSMALGVEGGQPNGNMLPINNGSRRKVLPGGFGEDDEEEEPEENRRMSKRPRVQLADPAPTPESSEDARKEEEERKKQREIEAVRRRADARRRSSRVSGAGPRKSVGRPSLANAKKNKGTTSRFGFLSSAKNLVKSVWKGTAEPPKPTNIPVAASKTAIKPAASTTKQPSITNDSTSSKGSKGSFKPASRFGFGSGSKATATTSTSASSATSTSRHNSLGQKKHESELRGVTNTDGTASSRMSNVSSNSGSTGTGRVAGSTGVKRSSSTLLAPTASSLAKSRPSSSDTGSKRTSLTAGTGITQQKRPSLLLAKEKRRSKGITSPVLAAKPVLEPITNISAKGSSGGNGASLKRIFEQPLTSDTFSGPSKIPVPATRTQTRTVSSSTNKEDNLSVKGKPTSTTSASRRAANVKGRGFAPRKPRISRSQVIARLGEKRAAAAAASSPTNGTTARLQPSATSKRMSADLGKGGRVRSSLGRQSYGGVNIKGRGSGADVMLNAKKRARASEYYAKKGLRNSAVVQTSKVASEDIGVSG</sequence>
<reference evidence="2" key="1">
    <citation type="journal article" date="2020" name="Nat. Commun.">
        <title>Large-scale genome sequencing of mycorrhizal fungi provides insights into the early evolution of symbiotic traits.</title>
        <authorList>
            <person name="Miyauchi S."/>
            <person name="Kiss E."/>
            <person name="Kuo A."/>
            <person name="Drula E."/>
            <person name="Kohler A."/>
            <person name="Sanchez-Garcia M."/>
            <person name="Morin E."/>
            <person name="Andreopoulos B."/>
            <person name="Barry K.W."/>
            <person name="Bonito G."/>
            <person name="Buee M."/>
            <person name="Carver A."/>
            <person name="Chen C."/>
            <person name="Cichocki N."/>
            <person name="Clum A."/>
            <person name="Culley D."/>
            <person name="Crous P.W."/>
            <person name="Fauchery L."/>
            <person name="Girlanda M."/>
            <person name="Hayes R.D."/>
            <person name="Keri Z."/>
            <person name="LaButti K."/>
            <person name="Lipzen A."/>
            <person name="Lombard V."/>
            <person name="Magnuson J."/>
            <person name="Maillard F."/>
            <person name="Murat C."/>
            <person name="Nolan M."/>
            <person name="Ohm R.A."/>
            <person name="Pangilinan J."/>
            <person name="Pereira M.F."/>
            <person name="Perotto S."/>
            <person name="Peter M."/>
            <person name="Pfister S."/>
            <person name="Riley R."/>
            <person name="Sitrit Y."/>
            <person name="Stielow J.B."/>
            <person name="Szollosi G."/>
            <person name="Zifcakova L."/>
            <person name="Stursova M."/>
            <person name="Spatafora J.W."/>
            <person name="Tedersoo L."/>
            <person name="Vaario L.M."/>
            <person name="Yamada A."/>
            <person name="Yan M."/>
            <person name="Wang P."/>
            <person name="Xu J."/>
            <person name="Bruns T."/>
            <person name="Baldrian P."/>
            <person name="Vilgalys R."/>
            <person name="Dunand C."/>
            <person name="Henrissat B."/>
            <person name="Grigoriev I.V."/>
            <person name="Hibbett D."/>
            <person name="Nagy L.G."/>
            <person name="Martin F.M."/>
        </authorList>
    </citation>
    <scope>NUCLEOTIDE SEQUENCE</scope>
    <source>
        <strain evidence="2">UH-Tt-Lm1</strain>
    </source>
</reference>
<feature type="compositionally biased region" description="Polar residues" evidence="1">
    <location>
        <begin position="746"/>
        <end position="765"/>
    </location>
</feature>
<name>A0A9P6L9V1_9AGAM</name>
<comment type="caution">
    <text evidence="2">The sequence shown here is derived from an EMBL/GenBank/DDBJ whole genome shotgun (WGS) entry which is preliminary data.</text>
</comment>
<organism evidence="2 3">
    <name type="scientific">Thelephora terrestris</name>
    <dbReference type="NCBI Taxonomy" id="56493"/>
    <lineage>
        <taxon>Eukaryota</taxon>
        <taxon>Fungi</taxon>
        <taxon>Dikarya</taxon>
        <taxon>Basidiomycota</taxon>
        <taxon>Agaricomycotina</taxon>
        <taxon>Agaricomycetes</taxon>
        <taxon>Thelephorales</taxon>
        <taxon>Thelephoraceae</taxon>
        <taxon>Thelephora</taxon>
    </lineage>
</organism>
<feature type="compositionally biased region" description="Low complexity" evidence="1">
    <location>
        <begin position="658"/>
        <end position="673"/>
    </location>
</feature>
<dbReference type="OrthoDB" id="5964929at2759"/>
<feature type="compositionally biased region" description="Polar residues" evidence="1">
    <location>
        <begin position="902"/>
        <end position="920"/>
    </location>
</feature>
<feature type="compositionally biased region" description="Polar residues" evidence="1">
    <location>
        <begin position="154"/>
        <end position="176"/>
    </location>
</feature>
<feature type="region of interest" description="Disordered" evidence="1">
    <location>
        <begin position="893"/>
        <end position="950"/>
    </location>
</feature>
<dbReference type="Proteomes" id="UP000736335">
    <property type="component" value="Unassembled WGS sequence"/>
</dbReference>
<evidence type="ECO:0000313" key="3">
    <source>
        <dbReference type="Proteomes" id="UP000736335"/>
    </source>
</evidence>
<feature type="compositionally biased region" description="Basic and acidic residues" evidence="1">
    <location>
        <begin position="525"/>
        <end position="546"/>
    </location>
</feature>
<feature type="compositionally biased region" description="Low complexity" evidence="1">
    <location>
        <begin position="634"/>
        <end position="643"/>
    </location>
</feature>
<feature type="compositionally biased region" description="Low complexity" evidence="1">
    <location>
        <begin position="698"/>
        <end position="716"/>
    </location>
</feature>
<feature type="region of interest" description="Disordered" evidence="1">
    <location>
        <begin position="819"/>
        <end position="881"/>
    </location>
</feature>
<feature type="region of interest" description="Disordered" evidence="1">
    <location>
        <begin position="272"/>
        <end position="342"/>
    </location>
</feature>
<evidence type="ECO:0008006" key="4">
    <source>
        <dbReference type="Google" id="ProtNLM"/>
    </source>
</evidence>
<dbReference type="EMBL" id="WIUZ02000004">
    <property type="protein sequence ID" value="KAF9788377.1"/>
    <property type="molecule type" value="Genomic_DNA"/>
</dbReference>
<feature type="compositionally biased region" description="Polar residues" evidence="1">
    <location>
        <begin position="622"/>
        <end position="633"/>
    </location>
</feature>
<reference evidence="2" key="2">
    <citation type="submission" date="2020-11" db="EMBL/GenBank/DDBJ databases">
        <authorList>
            <consortium name="DOE Joint Genome Institute"/>
            <person name="Kuo A."/>
            <person name="Miyauchi S."/>
            <person name="Kiss E."/>
            <person name="Drula E."/>
            <person name="Kohler A."/>
            <person name="Sanchez-Garcia M."/>
            <person name="Andreopoulos B."/>
            <person name="Barry K.W."/>
            <person name="Bonito G."/>
            <person name="Buee M."/>
            <person name="Carver A."/>
            <person name="Chen C."/>
            <person name="Cichocki N."/>
            <person name="Clum A."/>
            <person name="Culley D."/>
            <person name="Crous P.W."/>
            <person name="Fauchery L."/>
            <person name="Girlanda M."/>
            <person name="Hayes R."/>
            <person name="Keri Z."/>
            <person name="Labutti K."/>
            <person name="Lipzen A."/>
            <person name="Lombard V."/>
            <person name="Magnuson J."/>
            <person name="Maillard F."/>
            <person name="Morin E."/>
            <person name="Murat C."/>
            <person name="Nolan M."/>
            <person name="Ohm R."/>
            <person name="Pangilinan J."/>
            <person name="Pereira M."/>
            <person name="Perotto S."/>
            <person name="Peter M."/>
            <person name="Riley R."/>
            <person name="Sitrit Y."/>
            <person name="Stielow B."/>
            <person name="Szollosi G."/>
            <person name="Zifcakova L."/>
            <person name="Stursova M."/>
            <person name="Spatafora J.W."/>
            <person name="Tedersoo L."/>
            <person name="Vaario L.-M."/>
            <person name="Yamada A."/>
            <person name="Yan M."/>
            <person name="Wang P."/>
            <person name="Xu J."/>
            <person name="Bruns T."/>
            <person name="Baldrian P."/>
            <person name="Vilgalys R."/>
            <person name="Henrissat B."/>
            <person name="Grigoriev I.V."/>
            <person name="Hibbett D."/>
            <person name="Nagy L.G."/>
            <person name="Martin F.M."/>
        </authorList>
    </citation>
    <scope>NUCLEOTIDE SEQUENCE</scope>
    <source>
        <strain evidence="2">UH-Tt-Lm1</strain>
    </source>
</reference>
<feature type="compositionally biased region" description="Low complexity" evidence="1">
    <location>
        <begin position="725"/>
        <end position="745"/>
    </location>
</feature>